<dbReference type="AlphaFoldDB" id="A0A1H4KG69"/>
<name>A0A1H4KG69_9HYPH</name>
<protein>
    <submittedName>
        <fullName evidence="1">Uncharacterized protein</fullName>
    </submittedName>
</protein>
<proteinExistence type="predicted"/>
<dbReference type="Proteomes" id="UP000199064">
    <property type="component" value="Unassembled WGS sequence"/>
</dbReference>
<dbReference type="EMBL" id="FNSL01000001">
    <property type="protein sequence ID" value="SEB57539.1"/>
    <property type="molecule type" value="Genomic_DNA"/>
</dbReference>
<sequence>MVAQFAIPGTSPGGMFGCTANKAIYVCVLTSKHSDFFLTENLRAQIVDGGLWHNFLTHPLEHFTPKRRLVPASWRRAACISAGTALPRILTLRSTCFVLTAAV</sequence>
<accession>A0A1H4KG69</accession>
<gene>
    <name evidence="1" type="ORF">SAMN05216452_2230</name>
</gene>
<reference evidence="2" key="1">
    <citation type="submission" date="2016-10" db="EMBL/GenBank/DDBJ databases">
        <authorList>
            <person name="Varghese N."/>
            <person name="Submissions S."/>
        </authorList>
    </citation>
    <scope>NUCLEOTIDE SEQUENCE [LARGE SCALE GENOMIC DNA]</scope>
    <source>
        <strain evidence="2">ES.061</strain>
    </source>
</reference>
<keyword evidence="2" id="KW-1185">Reference proteome</keyword>
<evidence type="ECO:0000313" key="2">
    <source>
        <dbReference type="Proteomes" id="UP000199064"/>
    </source>
</evidence>
<organism evidence="1 2">
    <name type="scientific">Nitratireductor aquibiodomus</name>
    <dbReference type="NCBI Taxonomy" id="204799"/>
    <lineage>
        <taxon>Bacteria</taxon>
        <taxon>Pseudomonadati</taxon>
        <taxon>Pseudomonadota</taxon>
        <taxon>Alphaproteobacteria</taxon>
        <taxon>Hyphomicrobiales</taxon>
        <taxon>Phyllobacteriaceae</taxon>
        <taxon>Nitratireductor</taxon>
    </lineage>
</organism>
<evidence type="ECO:0000313" key="1">
    <source>
        <dbReference type="EMBL" id="SEB57539.1"/>
    </source>
</evidence>